<proteinExistence type="predicted"/>
<gene>
    <name evidence="2" type="ORF">HY834_04760</name>
</gene>
<organism evidence="2 3">
    <name type="scientific">Devosia nanyangense</name>
    <dbReference type="NCBI Taxonomy" id="1228055"/>
    <lineage>
        <taxon>Bacteria</taxon>
        <taxon>Pseudomonadati</taxon>
        <taxon>Pseudomonadota</taxon>
        <taxon>Alphaproteobacteria</taxon>
        <taxon>Hyphomicrobiales</taxon>
        <taxon>Devosiaceae</taxon>
        <taxon>Devosia</taxon>
    </lineage>
</organism>
<feature type="transmembrane region" description="Helical" evidence="1">
    <location>
        <begin position="6"/>
        <end position="29"/>
    </location>
</feature>
<reference evidence="2" key="1">
    <citation type="submission" date="2020-07" db="EMBL/GenBank/DDBJ databases">
        <title>Huge and variable diversity of episymbiotic CPR bacteria and DPANN archaea in groundwater ecosystems.</title>
        <authorList>
            <person name="He C.Y."/>
            <person name="Keren R."/>
            <person name="Whittaker M."/>
            <person name="Farag I.F."/>
            <person name="Doudna J."/>
            <person name="Cate J.H.D."/>
            <person name="Banfield J.F."/>
        </authorList>
    </citation>
    <scope>NUCLEOTIDE SEQUENCE</scope>
    <source>
        <strain evidence="2">NC_groundwater_1586_Pr3_B-0.1um_66_15</strain>
    </source>
</reference>
<feature type="transmembrane region" description="Helical" evidence="1">
    <location>
        <begin position="75"/>
        <end position="96"/>
    </location>
</feature>
<evidence type="ECO:0000313" key="2">
    <source>
        <dbReference type="EMBL" id="MBI4921037.1"/>
    </source>
</evidence>
<keyword evidence="1" id="KW-1133">Transmembrane helix</keyword>
<protein>
    <submittedName>
        <fullName evidence="2">Uncharacterized protein</fullName>
    </submittedName>
</protein>
<comment type="caution">
    <text evidence="2">The sequence shown here is derived from an EMBL/GenBank/DDBJ whole genome shotgun (WGS) entry which is preliminary data.</text>
</comment>
<name>A0A933NY37_9HYPH</name>
<dbReference type="EMBL" id="JACRAF010000016">
    <property type="protein sequence ID" value="MBI4921037.1"/>
    <property type="molecule type" value="Genomic_DNA"/>
</dbReference>
<evidence type="ECO:0000313" key="3">
    <source>
        <dbReference type="Proteomes" id="UP000782610"/>
    </source>
</evidence>
<feature type="transmembrane region" description="Helical" evidence="1">
    <location>
        <begin position="50"/>
        <end position="69"/>
    </location>
</feature>
<keyword evidence="1" id="KW-0472">Membrane</keyword>
<accession>A0A933NY37</accession>
<dbReference type="AlphaFoldDB" id="A0A933NY37"/>
<dbReference type="Proteomes" id="UP000782610">
    <property type="component" value="Unassembled WGS sequence"/>
</dbReference>
<evidence type="ECO:0000256" key="1">
    <source>
        <dbReference type="SAM" id="Phobius"/>
    </source>
</evidence>
<sequence length="106" mass="11443">MVEWWFYVVAIFAAALLVNGVPHFINGISGRQFPTAFSGGPGTLDTPLRNVLWGSSNLIVGGFLLWLIRDGLSNAVLLIELVVLGVAFAALLGDAFGNPERFGRKR</sequence>
<keyword evidence="1" id="KW-0812">Transmembrane</keyword>